<protein>
    <submittedName>
        <fullName evidence="3">Uncharacterized protein</fullName>
    </submittedName>
</protein>
<sequence length="432" mass="48454">MNTGRKRWASEEPFVRDTRPRLLSQLTAEITSRDEELKASNHKLENLQSQVQKLEQSVQRWKGRVRDTVKSDDAEKDALNRKATDYYHEMRTLQAGNLSLTREMSDLKDENQKLRRENTALTLRSDGVQSQLQPGSSTRIQDQENSLQRDVAVPSPEVAEQSRPTVPTHDQGLSEHAASNWTVVSTEVAEQPEPTATAHNDHDASPSVHVASNQSDVPAEAAEHSGSTTPVDGRAGEASSQQIASNKTGVPTLPSLLSLPLDAMDSDWFPTAFNHVNIPIDIPEYAPLLLKWVALERRNSFRSSNSHLNDRSMPVELKKWYSNGAEPSLNRKFVDIISRKFWLWWCALQPSWRKPVSGHRPDPNRLSGPRWQSLSKHGKRGWYGLIICLQWWGVSIMACPEGERAVLQRALTDAVVDISKMLDGLISSLSAL</sequence>
<feature type="region of interest" description="Disordered" evidence="2">
    <location>
        <begin position="189"/>
        <end position="249"/>
    </location>
</feature>
<reference evidence="3 4" key="1">
    <citation type="submission" date="2018-11" db="EMBL/GenBank/DDBJ databases">
        <title>Genome assembly of Steccherinum ochraceum LE-BIN_3174, the white-rot fungus of the Steccherinaceae family (The Residual Polyporoid clade, Polyporales, Basidiomycota).</title>
        <authorList>
            <person name="Fedorova T.V."/>
            <person name="Glazunova O.A."/>
            <person name="Landesman E.O."/>
            <person name="Moiseenko K.V."/>
            <person name="Psurtseva N.V."/>
            <person name="Savinova O.S."/>
            <person name="Shakhova N.V."/>
            <person name="Tyazhelova T.V."/>
            <person name="Vasina D.V."/>
        </authorList>
    </citation>
    <scope>NUCLEOTIDE SEQUENCE [LARGE SCALE GENOMIC DNA]</scope>
    <source>
        <strain evidence="3 4">LE-BIN_3174</strain>
    </source>
</reference>
<feature type="compositionally biased region" description="Polar residues" evidence="2">
    <location>
        <begin position="238"/>
        <end position="249"/>
    </location>
</feature>
<feature type="compositionally biased region" description="Polar residues" evidence="2">
    <location>
        <begin position="126"/>
        <end position="148"/>
    </location>
</feature>
<comment type="caution">
    <text evidence="3">The sequence shown here is derived from an EMBL/GenBank/DDBJ whole genome shotgun (WGS) entry which is preliminary data.</text>
</comment>
<keyword evidence="4" id="KW-1185">Reference proteome</keyword>
<organism evidence="3 4">
    <name type="scientific">Steccherinum ochraceum</name>
    <dbReference type="NCBI Taxonomy" id="92696"/>
    <lineage>
        <taxon>Eukaryota</taxon>
        <taxon>Fungi</taxon>
        <taxon>Dikarya</taxon>
        <taxon>Basidiomycota</taxon>
        <taxon>Agaricomycotina</taxon>
        <taxon>Agaricomycetes</taxon>
        <taxon>Polyporales</taxon>
        <taxon>Steccherinaceae</taxon>
        <taxon>Steccherinum</taxon>
    </lineage>
</organism>
<feature type="region of interest" description="Disordered" evidence="2">
    <location>
        <begin position="357"/>
        <end position="376"/>
    </location>
</feature>
<evidence type="ECO:0000313" key="4">
    <source>
        <dbReference type="Proteomes" id="UP000292702"/>
    </source>
</evidence>
<gene>
    <name evidence="3" type="ORF">EIP91_009172</name>
</gene>
<evidence type="ECO:0000313" key="3">
    <source>
        <dbReference type="EMBL" id="TCD61002.1"/>
    </source>
</evidence>
<proteinExistence type="predicted"/>
<feature type="region of interest" description="Disordered" evidence="2">
    <location>
        <begin position="126"/>
        <end position="175"/>
    </location>
</feature>
<dbReference type="OrthoDB" id="3250313at2759"/>
<dbReference type="Proteomes" id="UP000292702">
    <property type="component" value="Unassembled WGS sequence"/>
</dbReference>
<dbReference type="EMBL" id="RWJN01000517">
    <property type="protein sequence ID" value="TCD61002.1"/>
    <property type="molecule type" value="Genomic_DNA"/>
</dbReference>
<evidence type="ECO:0000256" key="1">
    <source>
        <dbReference type="SAM" id="Coils"/>
    </source>
</evidence>
<feature type="coiled-coil region" evidence="1">
    <location>
        <begin position="37"/>
        <end position="64"/>
    </location>
</feature>
<dbReference type="AlphaFoldDB" id="A0A4R0R1Y7"/>
<dbReference type="Gene3D" id="1.10.287.1490">
    <property type="match status" value="1"/>
</dbReference>
<feature type="coiled-coil region" evidence="1">
    <location>
        <begin position="90"/>
        <end position="124"/>
    </location>
</feature>
<keyword evidence="1" id="KW-0175">Coiled coil</keyword>
<evidence type="ECO:0000256" key="2">
    <source>
        <dbReference type="SAM" id="MobiDB-lite"/>
    </source>
</evidence>
<accession>A0A4R0R1Y7</accession>
<name>A0A4R0R1Y7_9APHY</name>